<dbReference type="SMART" id="SM00871">
    <property type="entry name" value="AraC_E_bind"/>
    <property type="match status" value="1"/>
</dbReference>
<dbReference type="InterPro" id="IPR029441">
    <property type="entry name" value="Cass2"/>
</dbReference>
<dbReference type="InterPro" id="IPR011256">
    <property type="entry name" value="Reg_factor_effector_dom_sf"/>
</dbReference>
<gene>
    <name evidence="2" type="ORF">EDM21_14420</name>
</gene>
<name>A0A7X3FJ61_9BACL</name>
<evidence type="ECO:0000259" key="1">
    <source>
        <dbReference type="SMART" id="SM00871"/>
    </source>
</evidence>
<dbReference type="OrthoDB" id="2242165at2"/>
<dbReference type="EMBL" id="RHLK01000007">
    <property type="protein sequence ID" value="MVP00703.1"/>
    <property type="molecule type" value="Genomic_DNA"/>
</dbReference>
<dbReference type="RefSeq" id="WP_157336575.1">
    <property type="nucleotide sequence ID" value="NZ_RHLK01000007.1"/>
</dbReference>
<evidence type="ECO:0000313" key="3">
    <source>
        <dbReference type="Proteomes" id="UP000490800"/>
    </source>
</evidence>
<keyword evidence="3" id="KW-1185">Reference proteome</keyword>
<dbReference type="InterPro" id="IPR010499">
    <property type="entry name" value="AraC_E-bd"/>
</dbReference>
<feature type="domain" description="AraC effector-binding" evidence="1">
    <location>
        <begin position="2"/>
        <end position="157"/>
    </location>
</feature>
<dbReference type="Gene3D" id="3.20.80.10">
    <property type="entry name" value="Regulatory factor, effector binding domain"/>
    <property type="match status" value="1"/>
</dbReference>
<dbReference type="AlphaFoldDB" id="A0A7X3FJ61"/>
<reference evidence="2 3" key="1">
    <citation type="journal article" date="2019" name="Microorganisms">
        <title>Paenibacillus lutrae sp. nov., A Chitinolytic Species Isolated from A River Otter in Castril Natural Park, Granada, Spain.</title>
        <authorList>
            <person name="Rodriguez M."/>
            <person name="Reina J.C."/>
            <person name="Bejar V."/>
            <person name="Llamas I."/>
        </authorList>
    </citation>
    <scope>NUCLEOTIDE SEQUENCE [LARGE SCALE GENOMIC DNA]</scope>
    <source>
        <strain evidence="2 3">N10</strain>
    </source>
</reference>
<dbReference type="Proteomes" id="UP000490800">
    <property type="component" value="Unassembled WGS sequence"/>
</dbReference>
<dbReference type="Pfam" id="PF14526">
    <property type="entry name" value="Cass2"/>
    <property type="match status" value="1"/>
</dbReference>
<organism evidence="2 3">
    <name type="scientific">Paenibacillus lutrae</name>
    <dbReference type="NCBI Taxonomy" id="2078573"/>
    <lineage>
        <taxon>Bacteria</taxon>
        <taxon>Bacillati</taxon>
        <taxon>Bacillota</taxon>
        <taxon>Bacilli</taxon>
        <taxon>Bacillales</taxon>
        <taxon>Paenibacillaceae</taxon>
        <taxon>Paenibacillus</taxon>
    </lineage>
</organism>
<accession>A0A7X3FJ61</accession>
<evidence type="ECO:0000313" key="2">
    <source>
        <dbReference type="EMBL" id="MVP00703.1"/>
    </source>
</evidence>
<proteinExistence type="predicted"/>
<comment type="caution">
    <text evidence="2">The sequence shown here is derived from an EMBL/GenBank/DDBJ whole genome shotgun (WGS) entry which is preliminary data.</text>
</comment>
<sequence>MTNYTLEEKNSFIVLGIGTELQSHYTDYAGINKEKADFWESVEQDGRLDALKAVAANDYIFAVSEAVNNKMMYYAGVMTEASLPEATRVIQFPEGEYLVVKGEGKTAEELSHTLTGIAFGQVLPEAKDFAYVGGPNATVEMGQRNGLFVGEMWIPVVRQG</sequence>
<protein>
    <submittedName>
        <fullName evidence="2">Transcriptional regulator</fullName>
    </submittedName>
</protein>